<evidence type="ECO:0000313" key="1">
    <source>
        <dbReference type="EMBL" id="MBL1108010.1"/>
    </source>
</evidence>
<organism evidence="1 2">
    <name type="scientific">Streptomyces musisoli</name>
    <dbReference type="NCBI Taxonomy" id="2802280"/>
    <lineage>
        <taxon>Bacteria</taxon>
        <taxon>Bacillati</taxon>
        <taxon>Actinomycetota</taxon>
        <taxon>Actinomycetes</taxon>
        <taxon>Kitasatosporales</taxon>
        <taxon>Streptomycetaceae</taxon>
        <taxon>Streptomyces</taxon>
    </lineage>
</organism>
<gene>
    <name evidence="1" type="ORF">JK361_26055</name>
</gene>
<sequence length="71" mass="8488">MAKQRDRIRTKLWKRGAQQREGVSTRLREQSARRHFRRLMNSTADEMLRMGIKASLSGVATIAAYWWHHHR</sequence>
<protein>
    <recommendedName>
        <fullName evidence="3">Transposase</fullName>
    </recommendedName>
</protein>
<dbReference type="EMBL" id="JAERRH010000010">
    <property type="protein sequence ID" value="MBL1108010.1"/>
    <property type="molecule type" value="Genomic_DNA"/>
</dbReference>
<evidence type="ECO:0000313" key="2">
    <source>
        <dbReference type="Proteomes" id="UP000621386"/>
    </source>
</evidence>
<accession>A0ABS1P7G2</accession>
<proteinExistence type="predicted"/>
<evidence type="ECO:0008006" key="3">
    <source>
        <dbReference type="Google" id="ProtNLM"/>
    </source>
</evidence>
<dbReference type="Proteomes" id="UP000621386">
    <property type="component" value="Unassembled WGS sequence"/>
</dbReference>
<name>A0ABS1P7G2_9ACTN</name>
<dbReference type="RefSeq" id="WP_201822286.1">
    <property type="nucleotide sequence ID" value="NZ_JAERRH010000010.1"/>
</dbReference>
<comment type="caution">
    <text evidence="1">The sequence shown here is derived from an EMBL/GenBank/DDBJ whole genome shotgun (WGS) entry which is preliminary data.</text>
</comment>
<reference evidence="1 2" key="1">
    <citation type="submission" date="2021-01" db="EMBL/GenBank/DDBJ databases">
        <title>WGS of actinomycetes isolated from Thailand.</title>
        <authorList>
            <person name="Thawai C."/>
        </authorList>
    </citation>
    <scope>NUCLEOTIDE SEQUENCE [LARGE SCALE GENOMIC DNA]</scope>
    <source>
        <strain evidence="1 2">CH5-8</strain>
    </source>
</reference>
<keyword evidence="2" id="KW-1185">Reference proteome</keyword>